<name>A0A0H1RB10_9HYPH</name>
<reference evidence="1 2" key="1">
    <citation type="submission" date="2015-05" db="EMBL/GenBank/DDBJ databases">
        <title>Draft genome sequence of Microvirga vignae strain BR3299, a novel nitrogen fixing bacteria isolated from Brazil semi-aired region.</title>
        <authorList>
            <person name="Zilli J.E."/>
            <person name="Passos S.R."/>
            <person name="Leite J."/>
            <person name="Baldani J.I."/>
            <person name="Xavier G.R."/>
            <person name="Rumjaneck N.G."/>
            <person name="Simoes-Araujo J.L."/>
        </authorList>
    </citation>
    <scope>NUCLEOTIDE SEQUENCE [LARGE SCALE GENOMIC DNA]</scope>
    <source>
        <strain evidence="1 2">BR3299</strain>
    </source>
</reference>
<comment type="caution">
    <text evidence="1">The sequence shown here is derived from an EMBL/GenBank/DDBJ whole genome shotgun (WGS) entry which is preliminary data.</text>
</comment>
<dbReference type="Proteomes" id="UP000035489">
    <property type="component" value="Unassembled WGS sequence"/>
</dbReference>
<evidence type="ECO:0000313" key="2">
    <source>
        <dbReference type="Proteomes" id="UP000035489"/>
    </source>
</evidence>
<evidence type="ECO:0000313" key="1">
    <source>
        <dbReference type="EMBL" id="KLK92264.1"/>
    </source>
</evidence>
<evidence type="ECO:0008006" key="3">
    <source>
        <dbReference type="Google" id="ProtNLM"/>
    </source>
</evidence>
<protein>
    <recommendedName>
        <fullName evidence="3">PAS domain-containing protein</fullName>
    </recommendedName>
</protein>
<sequence>MTSAALSTSLPDNLEPDLAKALAYWKDLLRGENPMPFSDDVDLSQMPELSSNLMLLTAFENPDRFRFETAGEKIAQDYGASLAGKFSDEIAQNAPLEGFTEQCRMAVSQRAPTYYRSPLNSYARLVLPTWGEGHVMLLLAAVTKTS</sequence>
<proteinExistence type="predicted"/>
<dbReference type="STRING" id="1225564.AA309_14795"/>
<accession>A0A0H1RB10</accession>
<dbReference type="PATRIC" id="fig|1225564.3.peg.3844"/>
<gene>
    <name evidence="1" type="ORF">AA309_14795</name>
</gene>
<organism evidence="1 2">
    <name type="scientific">Microvirga vignae</name>
    <dbReference type="NCBI Taxonomy" id="1225564"/>
    <lineage>
        <taxon>Bacteria</taxon>
        <taxon>Pseudomonadati</taxon>
        <taxon>Pseudomonadota</taxon>
        <taxon>Alphaproteobacteria</taxon>
        <taxon>Hyphomicrobiales</taxon>
        <taxon>Methylobacteriaceae</taxon>
        <taxon>Microvirga</taxon>
    </lineage>
</organism>
<keyword evidence="2" id="KW-1185">Reference proteome</keyword>
<dbReference type="EMBL" id="LCYG01000037">
    <property type="protein sequence ID" value="KLK92264.1"/>
    <property type="molecule type" value="Genomic_DNA"/>
</dbReference>
<dbReference type="AlphaFoldDB" id="A0A0H1RB10"/>